<organism evidence="2 3">
    <name type="scientific">Dinghuibacter silviterrae</name>
    <dbReference type="NCBI Taxonomy" id="1539049"/>
    <lineage>
        <taxon>Bacteria</taxon>
        <taxon>Pseudomonadati</taxon>
        <taxon>Bacteroidota</taxon>
        <taxon>Chitinophagia</taxon>
        <taxon>Chitinophagales</taxon>
        <taxon>Chitinophagaceae</taxon>
        <taxon>Dinghuibacter</taxon>
    </lineage>
</organism>
<keyword evidence="1" id="KW-0812">Transmembrane</keyword>
<feature type="transmembrane region" description="Helical" evidence="1">
    <location>
        <begin position="20"/>
        <end position="39"/>
    </location>
</feature>
<sequence>MDIHDQQDKRRRLNDQLHAVRDFTMGLLYVAAGLFLFLYRRWGLQIDLISRPIEISLGVIVLVYGIWRIVRGIQKNY</sequence>
<dbReference type="Proteomes" id="UP000294498">
    <property type="component" value="Unassembled WGS sequence"/>
</dbReference>
<proteinExistence type="predicted"/>
<gene>
    <name evidence="2" type="ORF">EDB95_0309</name>
</gene>
<accession>A0A4R8DQA2</accession>
<feature type="transmembrane region" description="Helical" evidence="1">
    <location>
        <begin position="51"/>
        <end position="70"/>
    </location>
</feature>
<evidence type="ECO:0000313" key="3">
    <source>
        <dbReference type="Proteomes" id="UP000294498"/>
    </source>
</evidence>
<reference evidence="2 3" key="1">
    <citation type="submission" date="2019-03" db="EMBL/GenBank/DDBJ databases">
        <title>Genomic Encyclopedia of Type Strains, Phase IV (KMG-IV): sequencing the most valuable type-strain genomes for metagenomic binning, comparative biology and taxonomic classification.</title>
        <authorList>
            <person name="Goeker M."/>
        </authorList>
    </citation>
    <scope>NUCLEOTIDE SEQUENCE [LARGE SCALE GENOMIC DNA]</scope>
    <source>
        <strain evidence="2 3">DSM 100059</strain>
    </source>
</reference>
<dbReference type="EMBL" id="SODV01000001">
    <property type="protein sequence ID" value="TDW99300.1"/>
    <property type="molecule type" value="Genomic_DNA"/>
</dbReference>
<dbReference type="RefSeq" id="WP_162852451.1">
    <property type="nucleotide sequence ID" value="NZ_SODV01000001.1"/>
</dbReference>
<protein>
    <submittedName>
        <fullName evidence="2">Uncharacterized protein</fullName>
    </submittedName>
</protein>
<evidence type="ECO:0000256" key="1">
    <source>
        <dbReference type="SAM" id="Phobius"/>
    </source>
</evidence>
<keyword evidence="1" id="KW-1133">Transmembrane helix</keyword>
<dbReference type="AlphaFoldDB" id="A0A4R8DQA2"/>
<keyword evidence="3" id="KW-1185">Reference proteome</keyword>
<comment type="caution">
    <text evidence="2">The sequence shown here is derived from an EMBL/GenBank/DDBJ whole genome shotgun (WGS) entry which is preliminary data.</text>
</comment>
<keyword evidence="1" id="KW-0472">Membrane</keyword>
<evidence type="ECO:0000313" key="2">
    <source>
        <dbReference type="EMBL" id="TDW99300.1"/>
    </source>
</evidence>
<name>A0A4R8DQA2_9BACT</name>